<keyword evidence="1" id="KW-0732">Signal</keyword>
<keyword evidence="3" id="KW-1185">Reference proteome</keyword>
<evidence type="ECO:0000313" key="3">
    <source>
        <dbReference type="Proteomes" id="UP000030687"/>
    </source>
</evidence>
<sequence>MLLHCISLMLASSCISNDSHIFFFPFFIPTQANSHHLMLQEVPNCSFQFHIFLPGNEIPRWFRFRNIGGSVTMRAPRLDNLLFVQSYDSLVVWTDSTRRFDVNYYGEKTIINSASPSLVSQPLSLITFGWPICRGGLLKHSVFGDLQRLPSTSFTWVKNFRTLL</sequence>
<dbReference type="EMBL" id="KI536799">
    <property type="protein sequence ID" value="ESR45014.1"/>
    <property type="molecule type" value="Genomic_DNA"/>
</dbReference>
<accession>V4UZV5</accession>
<reference evidence="2 3" key="1">
    <citation type="submission" date="2013-10" db="EMBL/GenBank/DDBJ databases">
        <authorList>
            <consortium name="International Citrus Genome Consortium"/>
            <person name="Jenkins J."/>
            <person name="Schmutz J."/>
            <person name="Prochnik S."/>
            <person name="Rokhsar D."/>
            <person name="Gmitter F."/>
            <person name="Ollitrault P."/>
            <person name="Machado M."/>
            <person name="Talon M."/>
            <person name="Wincker P."/>
            <person name="Jaillon O."/>
            <person name="Morgante M."/>
        </authorList>
    </citation>
    <scope>NUCLEOTIDE SEQUENCE</scope>
    <source>
        <strain evidence="3">cv. Clemenules</strain>
    </source>
</reference>
<evidence type="ECO:0000313" key="2">
    <source>
        <dbReference type="EMBL" id="ESR45014.1"/>
    </source>
</evidence>
<dbReference type="Proteomes" id="UP000030687">
    <property type="component" value="Unassembled WGS sequence"/>
</dbReference>
<evidence type="ECO:0008006" key="4">
    <source>
        <dbReference type="Google" id="ProtNLM"/>
    </source>
</evidence>
<dbReference type="KEGG" id="cic:CICLE_v10002724mg"/>
<name>V4UZV5_CITCL</name>
<dbReference type="AlphaFoldDB" id="V4UZV5"/>
<dbReference type="Gramene" id="ESR45014">
    <property type="protein sequence ID" value="ESR45014"/>
    <property type="gene ID" value="CICLE_v10002724mg"/>
</dbReference>
<dbReference type="InParanoid" id="V4UZV5"/>
<feature type="chain" id="PRO_5004729287" description="Legume lectin domain-containing protein" evidence="1">
    <location>
        <begin position="17"/>
        <end position="164"/>
    </location>
</feature>
<feature type="signal peptide" evidence="1">
    <location>
        <begin position="1"/>
        <end position="16"/>
    </location>
</feature>
<protein>
    <recommendedName>
        <fullName evidence="4">Legume lectin domain-containing protein</fullName>
    </recommendedName>
</protein>
<evidence type="ECO:0000256" key="1">
    <source>
        <dbReference type="SAM" id="SignalP"/>
    </source>
</evidence>
<proteinExistence type="predicted"/>
<organism evidence="2 3">
    <name type="scientific">Citrus clementina</name>
    <name type="common">Clementine</name>
    <name type="synonym">Citrus deliciosa x Citrus sinensis</name>
    <dbReference type="NCBI Taxonomy" id="85681"/>
    <lineage>
        <taxon>Eukaryota</taxon>
        <taxon>Viridiplantae</taxon>
        <taxon>Streptophyta</taxon>
        <taxon>Embryophyta</taxon>
        <taxon>Tracheophyta</taxon>
        <taxon>Spermatophyta</taxon>
        <taxon>Magnoliopsida</taxon>
        <taxon>eudicotyledons</taxon>
        <taxon>Gunneridae</taxon>
        <taxon>Pentapetalae</taxon>
        <taxon>rosids</taxon>
        <taxon>malvids</taxon>
        <taxon>Sapindales</taxon>
        <taxon>Rutaceae</taxon>
        <taxon>Aurantioideae</taxon>
        <taxon>Citrus</taxon>
    </lineage>
</organism>
<gene>
    <name evidence="2" type="ORF">CICLE_v10002724mg</name>
</gene>